<accession>A0A8K0CK81</accession>
<proteinExistence type="predicted"/>
<evidence type="ECO:0000313" key="2">
    <source>
        <dbReference type="Proteomes" id="UP000801492"/>
    </source>
</evidence>
<keyword evidence="2" id="KW-1185">Reference proteome</keyword>
<reference evidence="1" key="1">
    <citation type="submission" date="2019-08" db="EMBL/GenBank/DDBJ databases">
        <title>The genome of the North American firefly Photinus pyralis.</title>
        <authorList>
            <consortium name="Photinus pyralis genome working group"/>
            <person name="Fallon T.R."/>
            <person name="Sander Lower S.E."/>
            <person name="Weng J.-K."/>
        </authorList>
    </citation>
    <scope>NUCLEOTIDE SEQUENCE</scope>
    <source>
        <strain evidence="1">TRF0915ILg1</strain>
        <tissue evidence="1">Whole body</tissue>
    </source>
</reference>
<evidence type="ECO:0000313" key="1">
    <source>
        <dbReference type="EMBL" id="KAF2885415.1"/>
    </source>
</evidence>
<comment type="caution">
    <text evidence="1">The sequence shown here is derived from an EMBL/GenBank/DDBJ whole genome shotgun (WGS) entry which is preliminary data.</text>
</comment>
<dbReference type="AlphaFoldDB" id="A0A8K0CK81"/>
<dbReference type="Proteomes" id="UP000801492">
    <property type="component" value="Unassembled WGS sequence"/>
</dbReference>
<dbReference type="InterPro" id="IPR011604">
    <property type="entry name" value="PDDEXK-like_dom_sf"/>
</dbReference>
<organism evidence="1 2">
    <name type="scientific">Ignelater luminosus</name>
    <name type="common">Cucubano</name>
    <name type="synonym">Pyrophorus luminosus</name>
    <dbReference type="NCBI Taxonomy" id="2038154"/>
    <lineage>
        <taxon>Eukaryota</taxon>
        <taxon>Metazoa</taxon>
        <taxon>Ecdysozoa</taxon>
        <taxon>Arthropoda</taxon>
        <taxon>Hexapoda</taxon>
        <taxon>Insecta</taxon>
        <taxon>Pterygota</taxon>
        <taxon>Neoptera</taxon>
        <taxon>Endopterygota</taxon>
        <taxon>Coleoptera</taxon>
        <taxon>Polyphaga</taxon>
        <taxon>Elateriformia</taxon>
        <taxon>Elateroidea</taxon>
        <taxon>Elateridae</taxon>
        <taxon>Agrypninae</taxon>
        <taxon>Pyrophorini</taxon>
        <taxon>Ignelater</taxon>
    </lineage>
</organism>
<sequence length="126" mass="13510">MPFFGEVHITPHTFTSEAVEYGKMKEAVAVSLLEEVLGVSVKQSGLFIDVENSFLGALPDVNPKGNSSVIAVRGKRQLGVLVSAERGVNVTAEICMSATGAYMLPMLIFPRKQIQKEFKVGLSPGA</sequence>
<dbReference type="EMBL" id="VTPC01089958">
    <property type="protein sequence ID" value="KAF2885415.1"/>
    <property type="molecule type" value="Genomic_DNA"/>
</dbReference>
<gene>
    <name evidence="1" type="ORF">ILUMI_20760</name>
</gene>
<protein>
    <submittedName>
        <fullName evidence="1">Uncharacterized protein</fullName>
    </submittedName>
</protein>
<name>A0A8K0CK81_IGNLU</name>
<dbReference type="OrthoDB" id="8194222at2759"/>
<dbReference type="Gene3D" id="3.90.320.10">
    <property type="match status" value="1"/>
</dbReference>